<protein>
    <submittedName>
        <fullName evidence="1">Uncharacterized protein</fullName>
    </submittedName>
</protein>
<keyword evidence="2" id="KW-1185">Reference proteome</keyword>
<evidence type="ECO:0000313" key="1">
    <source>
        <dbReference type="EMBL" id="KAG8473621.1"/>
    </source>
</evidence>
<gene>
    <name evidence="1" type="ORF">CXB51_036012</name>
</gene>
<accession>A0A8J5XPI2</accession>
<dbReference type="EMBL" id="JAHUZN010000013">
    <property type="protein sequence ID" value="KAG8473621.1"/>
    <property type="molecule type" value="Genomic_DNA"/>
</dbReference>
<evidence type="ECO:0000313" key="2">
    <source>
        <dbReference type="Proteomes" id="UP000701853"/>
    </source>
</evidence>
<comment type="caution">
    <text evidence="1">The sequence shown here is derived from an EMBL/GenBank/DDBJ whole genome shotgun (WGS) entry which is preliminary data.</text>
</comment>
<sequence length="188" mass="21374">MAGDGITTRLQKDMGVMQKDMGLMQQELAQLQTNVSQMDTRIESRFKEFHETIKVGIQTELQNFFDQYVGRATPTTQGQTLDKGKEVLGGTPLGFPPKESLLLSLIVRSSHGGINSRASTLDSMGRNSKFECPRFDKANFRRWWSKLEQFFEAEGILEQDKETYVCGLQERFGSFNFTDPMTELVTLK</sequence>
<dbReference type="Proteomes" id="UP000701853">
    <property type="component" value="Chromosome 13"/>
</dbReference>
<name>A0A8J5XPI2_9ROSI</name>
<proteinExistence type="predicted"/>
<dbReference type="OrthoDB" id="10493330at2759"/>
<reference evidence="1 2" key="1">
    <citation type="journal article" date="2021" name="bioRxiv">
        <title>The Gossypium anomalum genome as a resource for cotton improvement and evolutionary analysis of hybrid incompatibility.</title>
        <authorList>
            <person name="Grover C.E."/>
            <person name="Yuan D."/>
            <person name="Arick M.A."/>
            <person name="Miller E.R."/>
            <person name="Hu G."/>
            <person name="Peterson D.G."/>
            <person name="Wendel J.F."/>
            <person name="Udall J.A."/>
        </authorList>
    </citation>
    <scope>NUCLEOTIDE SEQUENCE [LARGE SCALE GENOMIC DNA]</scope>
    <source>
        <strain evidence="1">JFW-Udall</strain>
        <tissue evidence="1">Leaf</tissue>
    </source>
</reference>
<organism evidence="1 2">
    <name type="scientific">Gossypium anomalum</name>
    <dbReference type="NCBI Taxonomy" id="47600"/>
    <lineage>
        <taxon>Eukaryota</taxon>
        <taxon>Viridiplantae</taxon>
        <taxon>Streptophyta</taxon>
        <taxon>Embryophyta</taxon>
        <taxon>Tracheophyta</taxon>
        <taxon>Spermatophyta</taxon>
        <taxon>Magnoliopsida</taxon>
        <taxon>eudicotyledons</taxon>
        <taxon>Gunneridae</taxon>
        <taxon>Pentapetalae</taxon>
        <taxon>rosids</taxon>
        <taxon>malvids</taxon>
        <taxon>Malvales</taxon>
        <taxon>Malvaceae</taxon>
        <taxon>Malvoideae</taxon>
        <taxon>Gossypium</taxon>
    </lineage>
</organism>
<dbReference type="AlphaFoldDB" id="A0A8J5XPI2"/>